<keyword evidence="5 11" id="KW-0812">Transmembrane</keyword>
<keyword evidence="6" id="KW-0677">Repeat</keyword>
<proteinExistence type="inferred from homology"/>
<dbReference type="SUPFAM" id="SSF52058">
    <property type="entry name" value="L domain-like"/>
    <property type="match status" value="1"/>
</dbReference>
<evidence type="ECO:0000256" key="6">
    <source>
        <dbReference type="ARBA" id="ARBA00022737"/>
    </source>
</evidence>
<evidence type="ECO:0000256" key="11">
    <source>
        <dbReference type="SAM" id="Phobius"/>
    </source>
</evidence>
<dbReference type="InterPro" id="IPR032675">
    <property type="entry name" value="LRR_dom_sf"/>
</dbReference>
<dbReference type="Pfam" id="PF00560">
    <property type="entry name" value="LRR_1"/>
    <property type="match status" value="2"/>
</dbReference>
<dbReference type="PANTHER" id="PTHR27004:SF428">
    <property type="entry name" value="OS01G0160600 PROTEIN"/>
    <property type="match status" value="1"/>
</dbReference>
<evidence type="ECO:0000256" key="5">
    <source>
        <dbReference type="ARBA" id="ARBA00022692"/>
    </source>
</evidence>
<name>A0ABS8RXM5_DATST</name>
<evidence type="ECO:0000256" key="2">
    <source>
        <dbReference type="ARBA" id="ARBA00009592"/>
    </source>
</evidence>
<evidence type="ECO:0000313" key="13">
    <source>
        <dbReference type="Proteomes" id="UP000823775"/>
    </source>
</evidence>
<comment type="subcellular location">
    <subcellularLocation>
        <location evidence="1">Cell membrane</location>
        <topology evidence="1">Single-pass type I membrane protein</topology>
    </subcellularLocation>
</comment>
<comment type="similarity">
    <text evidence="2">Belongs to the RLP family.</text>
</comment>
<evidence type="ECO:0000256" key="10">
    <source>
        <dbReference type="ARBA" id="ARBA00023180"/>
    </source>
</evidence>
<protein>
    <submittedName>
        <fullName evidence="12">Uncharacterized protein</fullName>
    </submittedName>
</protein>
<keyword evidence="7 11" id="KW-1133">Transmembrane helix</keyword>
<evidence type="ECO:0000256" key="4">
    <source>
        <dbReference type="ARBA" id="ARBA00022614"/>
    </source>
</evidence>
<dbReference type="EMBL" id="JACEIK010000171">
    <property type="protein sequence ID" value="MCD7451493.1"/>
    <property type="molecule type" value="Genomic_DNA"/>
</dbReference>
<evidence type="ECO:0000256" key="8">
    <source>
        <dbReference type="ARBA" id="ARBA00023136"/>
    </source>
</evidence>
<keyword evidence="8 11" id="KW-0472">Membrane</keyword>
<reference evidence="12 13" key="1">
    <citation type="journal article" date="2021" name="BMC Genomics">
        <title>Datura genome reveals duplications of psychoactive alkaloid biosynthetic genes and high mutation rate following tissue culture.</title>
        <authorList>
            <person name="Rajewski A."/>
            <person name="Carter-House D."/>
            <person name="Stajich J."/>
            <person name="Litt A."/>
        </authorList>
    </citation>
    <scope>NUCLEOTIDE SEQUENCE [LARGE SCALE GENOMIC DNA]</scope>
    <source>
        <strain evidence="12">AR-01</strain>
    </source>
</reference>
<dbReference type="InterPro" id="IPR001611">
    <property type="entry name" value="Leu-rich_rpt"/>
</dbReference>
<evidence type="ECO:0000256" key="3">
    <source>
        <dbReference type="ARBA" id="ARBA00022475"/>
    </source>
</evidence>
<evidence type="ECO:0000256" key="1">
    <source>
        <dbReference type="ARBA" id="ARBA00004251"/>
    </source>
</evidence>
<gene>
    <name evidence="12" type="ORF">HAX54_012276</name>
</gene>
<sequence length="199" mass="21744">MDLSSNGFSGNLPASLFDNFRAMKIIDENMRTPRYEGVQSDSVTITTKVLDLEFAQVLTADIVIDLSRNDFEGLIPSILGDLIGLRTLNLSHNGLEGLILASLPTFIFLNLSHNHLVGCIPKGNQFDTFENSSCQGNGLRGFPLSRDFGDDGVAQTTTPFVLDQGERGDHEQTELISWQAVLMGYGCGLIIGLSIIYIM</sequence>
<dbReference type="PANTHER" id="PTHR27004">
    <property type="entry name" value="RECEPTOR-LIKE PROTEIN 12 ISOFORM X1"/>
    <property type="match status" value="1"/>
</dbReference>
<dbReference type="Proteomes" id="UP000823775">
    <property type="component" value="Unassembled WGS sequence"/>
</dbReference>
<comment type="caution">
    <text evidence="12">The sequence shown here is derived from an EMBL/GenBank/DDBJ whole genome shotgun (WGS) entry which is preliminary data.</text>
</comment>
<evidence type="ECO:0000313" key="12">
    <source>
        <dbReference type="EMBL" id="MCD7451493.1"/>
    </source>
</evidence>
<keyword evidence="13" id="KW-1185">Reference proteome</keyword>
<keyword evidence="9" id="KW-0675">Receptor</keyword>
<accession>A0ABS8RXM5</accession>
<keyword evidence="4" id="KW-0433">Leucine-rich repeat</keyword>
<evidence type="ECO:0000256" key="7">
    <source>
        <dbReference type="ARBA" id="ARBA00022989"/>
    </source>
</evidence>
<dbReference type="Gene3D" id="3.80.10.10">
    <property type="entry name" value="Ribonuclease Inhibitor"/>
    <property type="match status" value="1"/>
</dbReference>
<keyword evidence="3" id="KW-1003">Cell membrane</keyword>
<feature type="transmembrane region" description="Helical" evidence="11">
    <location>
        <begin position="176"/>
        <end position="198"/>
    </location>
</feature>
<evidence type="ECO:0000256" key="9">
    <source>
        <dbReference type="ARBA" id="ARBA00023170"/>
    </source>
</evidence>
<organism evidence="12 13">
    <name type="scientific">Datura stramonium</name>
    <name type="common">Jimsonweed</name>
    <name type="synonym">Common thornapple</name>
    <dbReference type="NCBI Taxonomy" id="4076"/>
    <lineage>
        <taxon>Eukaryota</taxon>
        <taxon>Viridiplantae</taxon>
        <taxon>Streptophyta</taxon>
        <taxon>Embryophyta</taxon>
        <taxon>Tracheophyta</taxon>
        <taxon>Spermatophyta</taxon>
        <taxon>Magnoliopsida</taxon>
        <taxon>eudicotyledons</taxon>
        <taxon>Gunneridae</taxon>
        <taxon>Pentapetalae</taxon>
        <taxon>asterids</taxon>
        <taxon>lamiids</taxon>
        <taxon>Solanales</taxon>
        <taxon>Solanaceae</taxon>
        <taxon>Solanoideae</taxon>
        <taxon>Datureae</taxon>
        <taxon>Datura</taxon>
    </lineage>
</organism>
<keyword evidence="10" id="KW-0325">Glycoprotein</keyword>